<dbReference type="Pfam" id="PF11612">
    <property type="entry name" value="T2SSJ"/>
    <property type="match status" value="1"/>
</dbReference>
<dbReference type="NCBIfam" id="TIGR02532">
    <property type="entry name" value="IV_pilin_GFxxxE"/>
    <property type="match status" value="1"/>
</dbReference>
<dbReference type="SUPFAM" id="SSF54523">
    <property type="entry name" value="Pili subunits"/>
    <property type="match status" value="1"/>
</dbReference>
<dbReference type="PANTHER" id="PTHR39583:SF2">
    <property type="entry name" value="TYPE II SECRETION SYSTEM PROTEIN J"/>
    <property type="match status" value="1"/>
</dbReference>
<reference evidence="11 12" key="1">
    <citation type="submission" date="2019-02" db="EMBL/GenBank/DDBJ databases">
        <authorList>
            <consortium name="Pathogen Informatics"/>
        </authorList>
    </citation>
    <scope>NUCLEOTIDE SEQUENCE [LARGE SCALE GENOMIC DNA]</scope>
    <source>
        <strain evidence="11 12">3012STDY7103891</strain>
    </source>
</reference>
<sequence>MNKPQAGFTLLELVIAIAIFALLGLGCWRLFDAVVRAERSSTAQQQALRSLQRAVAMIERDVLQAQSSAQSPGVVLYPDKLEVRRVNWRNPLGLPRSEVQDVSYQLKDGVLWRFSRGLEEGAQLQQQKLLGDVREVRWRLFNRKTGWHSAGASAPKTAQHALELNLSVGRFDGVRRVLLLPGDT</sequence>
<keyword evidence="7 10" id="KW-0812">Transmembrane</keyword>
<dbReference type="GO" id="GO:0015628">
    <property type="term" value="P:protein secretion by the type II secretion system"/>
    <property type="evidence" value="ECO:0007669"/>
    <property type="project" value="InterPro"/>
</dbReference>
<feature type="transmembrane region" description="Helical" evidence="10">
    <location>
        <begin position="6"/>
        <end position="31"/>
    </location>
</feature>
<evidence type="ECO:0000256" key="10">
    <source>
        <dbReference type="SAM" id="Phobius"/>
    </source>
</evidence>
<evidence type="ECO:0000313" key="11">
    <source>
        <dbReference type="EMBL" id="VFB20948.1"/>
    </source>
</evidence>
<keyword evidence="4" id="KW-1003">Cell membrane</keyword>
<evidence type="ECO:0000256" key="7">
    <source>
        <dbReference type="ARBA" id="ARBA00022692"/>
    </source>
</evidence>
<dbReference type="InterPro" id="IPR012902">
    <property type="entry name" value="N_methyl_site"/>
</dbReference>
<dbReference type="EMBL" id="CAACYJ010000040">
    <property type="protein sequence ID" value="VFB20948.1"/>
    <property type="molecule type" value="Genomic_DNA"/>
</dbReference>
<evidence type="ECO:0000313" key="12">
    <source>
        <dbReference type="Proteomes" id="UP000330809"/>
    </source>
</evidence>
<name>A0A449INC8_PSEFR</name>
<dbReference type="RefSeq" id="WP_133144766.1">
    <property type="nucleotide sequence ID" value="NZ_CAACYJ010000040.1"/>
</dbReference>
<dbReference type="AlphaFoldDB" id="A0A449INC8"/>
<comment type="subcellular location">
    <subcellularLocation>
        <location evidence="1">Cell inner membrane</location>
        <topology evidence="1">Single-pass membrane protein</topology>
    </subcellularLocation>
</comment>
<dbReference type="PANTHER" id="PTHR39583">
    <property type="entry name" value="TYPE II SECRETION SYSTEM PROTEIN J-RELATED"/>
    <property type="match status" value="1"/>
</dbReference>
<dbReference type="Pfam" id="PF07963">
    <property type="entry name" value="N_methyl"/>
    <property type="match status" value="1"/>
</dbReference>
<evidence type="ECO:0000256" key="3">
    <source>
        <dbReference type="ARBA" id="ARBA00021539"/>
    </source>
</evidence>
<keyword evidence="6" id="KW-0997">Cell inner membrane</keyword>
<evidence type="ECO:0000256" key="1">
    <source>
        <dbReference type="ARBA" id="ARBA00004377"/>
    </source>
</evidence>
<protein>
    <recommendedName>
        <fullName evidence="3">Type II secretion system protein J</fullName>
    </recommendedName>
</protein>
<dbReference type="InterPro" id="IPR010055">
    <property type="entry name" value="T2SS_protein-GspJ"/>
</dbReference>
<accession>A0A449INC8</accession>
<evidence type="ECO:0000256" key="4">
    <source>
        <dbReference type="ARBA" id="ARBA00022475"/>
    </source>
</evidence>
<comment type="similarity">
    <text evidence="2">Belongs to the GSP J family.</text>
</comment>
<dbReference type="Gene3D" id="3.10.610.10">
    <property type="entry name" value="GSPII I/J protein-like"/>
    <property type="match status" value="1"/>
</dbReference>
<proteinExistence type="inferred from homology"/>
<gene>
    <name evidence="11" type="primary">xcpW</name>
    <name evidence="11" type="ORF">NCTC10754_03585</name>
</gene>
<organism evidence="11 12">
    <name type="scientific">Pseudomonas fragi</name>
    <dbReference type="NCBI Taxonomy" id="296"/>
    <lineage>
        <taxon>Bacteria</taxon>
        <taxon>Pseudomonadati</taxon>
        <taxon>Pseudomonadota</taxon>
        <taxon>Gammaproteobacteria</taxon>
        <taxon>Pseudomonadales</taxon>
        <taxon>Pseudomonadaceae</taxon>
        <taxon>Pseudomonas</taxon>
    </lineage>
</organism>
<evidence type="ECO:0000256" key="8">
    <source>
        <dbReference type="ARBA" id="ARBA00022989"/>
    </source>
</evidence>
<dbReference type="InterPro" id="IPR051621">
    <property type="entry name" value="T2SS_protein_J"/>
</dbReference>
<dbReference type="GO" id="GO:0015627">
    <property type="term" value="C:type II protein secretion system complex"/>
    <property type="evidence" value="ECO:0007669"/>
    <property type="project" value="InterPro"/>
</dbReference>
<dbReference type="Proteomes" id="UP000330809">
    <property type="component" value="Unassembled WGS sequence"/>
</dbReference>
<dbReference type="InterPro" id="IPR045584">
    <property type="entry name" value="Pilin-like"/>
</dbReference>
<keyword evidence="5" id="KW-0488">Methylation</keyword>
<dbReference type="GO" id="GO:0005886">
    <property type="term" value="C:plasma membrane"/>
    <property type="evidence" value="ECO:0007669"/>
    <property type="project" value="UniProtKB-SubCell"/>
</dbReference>
<evidence type="ECO:0000256" key="5">
    <source>
        <dbReference type="ARBA" id="ARBA00022481"/>
    </source>
</evidence>
<evidence type="ECO:0000256" key="9">
    <source>
        <dbReference type="ARBA" id="ARBA00023136"/>
    </source>
</evidence>
<keyword evidence="9 10" id="KW-0472">Membrane</keyword>
<evidence type="ECO:0000256" key="2">
    <source>
        <dbReference type="ARBA" id="ARBA00011084"/>
    </source>
</evidence>
<dbReference type="PROSITE" id="PS51257">
    <property type="entry name" value="PROKAR_LIPOPROTEIN"/>
    <property type="match status" value="1"/>
</dbReference>
<keyword evidence="8 10" id="KW-1133">Transmembrane helix</keyword>
<evidence type="ECO:0000256" key="6">
    <source>
        <dbReference type="ARBA" id="ARBA00022519"/>
    </source>
</evidence>